<protein>
    <recommendedName>
        <fullName evidence="5">RNA polymerase II degradation factor 1</fullName>
    </recommendedName>
</protein>
<keyword evidence="19" id="KW-1185">Reference proteome</keyword>
<evidence type="ECO:0000256" key="9">
    <source>
        <dbReference type="ARBA" id="ARBA00022763"/>
    </source>
</evidence>
<gene>
    <name evidence="18" type="ORF">ONZ51_g11110</name>
</gene>
<dbReference type="Proteomes" id="UP001215151">
    <property type="component" value="Unassembled WGS sequence"/>
</dbReference>
<feature type="region of interest" description="Disordered" evidence="16">
    <location>
        <begin position="1"/>
        <end position="22"/>
    </location>
</feature>
<keyword evidence="11" id="KW-0832">Ubl conjugation</keyword>
<evidence type="ECO:0000259" key="17">
    <source>
        <dbReference type="Pfam" id="PF02845"/>
    </source>
</evidence>
<dbReference type="InterPro" id="IPR051833">
    <property type="entry name" value="TC-DDR_regulator"/>
</dbReference>
<keyword evidence="13" id="KW-0238">DNA-binding</keyword>
<dbReference type="InterPro" id="IPR003892">
    <property type="entry name" value="CUE"/>
</dbReference>
<dbReference type="AlphaFoldDB" id="A0AAD7TIS6"/>
<dbReference type="GO" id="GO:0000781">
    <property type="term" value="C:chromosome, telomeric region"/>
    <property type="evidence" value="ECO:0007669"/>
    <property type="project" value="UniProtKB-SubCell"/>
</dbReference>
<proteinExistence type="inferred from homology"/>
<dbReference type="CDD" id="cd14368">
    <property type="entry name" value="CUE_DEF1_like"/>
    <property type="match status" value="1"/>
</dbReference>
<organism evidence="18 19">
    <name type="scientific">Trametes cubensis</name>
    <dbReference type="NCBI Taxonomy" id="1111947"/>
    <lineage>
        <taxon>Eukaryota</taxon>
        <taxon>Fungi</taxon>
        <taxon>Dikarya</taxon>
        <taxon>Basidiomycota</taxon>
        <taxon>Agaricomycotina</taxon>
        <taxon>Agaricomycetes</taxon>
        <taxon>Polyporales</taxon>
        <taxon>Polyporaceae</taxon>
        <taxon>Trametes</taxon>
    </lineage>
</organism>
<keyword evidence="12" id="KW-0779">Telomere</keyword>
<feature type="compositionally biased region" description="Low complexity" evidence="16">
    <location>
        <begin position="313"/>
        <end position="323"/>
    </location>
</feature>
<dbReference type="GO" id="GO:0003677">
    <property type="term" value="F:DNA binding"/>
    <property type="evidence" value="ECO:0007669"/>
    <property type="project" value="UniProtKB-KW"/>
</dbReference>
<feature type="compositionally biased region" description="Polar residues" evidence="16">
    <location>
        <begin position="342"/>
        <end position="364"/>
    </location>
</feature>
<feature type="compositionally biased region" description="Low complexity" evidence="16">
    <location>
        <begin position="245"/>
        <end position="255"/>
    </location>
</feature>
<dbReference type="Pfam" id="PF02845">
    <property type="entry name" value="CUE"/>
    <property type="match status" value="1"/>
</dbReference>
<keyword evidence="8" id="KW-0597">Phosphoprotein</keyword>
<accession>A0AAD7TIS6</accession>
<evidence type="ECO:0000256" key="2">
    <source>
        <dbReference type="ARBA" id="ARBA00004496"/>
    </source>
</evidence>
<feature type="domain" description="CUE" evidence="17">
    <location>
        <begin position="23"/>
        <end position="61"/>
    </location>
</feature>
<evidence type="ECO:0000256" key="13">
    <source>
        <dbReference type="ARBA" id="ARBA00023125"/>
    </source>
</evidence>
<evidence type="ECO:0000256" key="4">
    <source>
        <dbReference type="ARBA" id="ARBA00005491"/>
    </source>
</evidence>
<feature type="compositionally biased region" description="Gly residues" evidence="16">
    <location>
        <begin position="100"/>
        <end position="116"/>
    </location>
</feature>
<feature type="compositionally biased region" description="Polar residues" evidence="16">
    <location>
        <begin position="1"/>
        <end position="19"/>
    </location>
</feature>
<comment type="subcellular location">
    <subcellularLocation>
        <location evidence="3">Chromosome</location>
        <location evidence="3">Telomere</location>
    </subcellularLocation>
    <subcellularLocation>
        <location evidence="2">Cytoplasm</location>
    </subcellularLocation>
    <subcellularLocation>
        <location evidence="1">Nucleus</location>
    </subcellularLocation>
</comment>
<reference evidence="18" key="1">
    <citation type="submission" date="2022-11" db="EMBL/GenBank/DDBJ databases">
        <title>Genome Sequence of Cubamyces cubensis.</title>
        <authorList>
            <person name="Buettner E."/>
        </authorList>
    </citation>
    <scope>NUCLEOTIDE SEQUENCE</scope>
    <source>
        <strain evidence="18">MPL-01</strain>
    </source>
</reference>
<evidence type="ECO:0000256" key="11">
    <source>
        <dbReference type="ARBA" id="ARBA00022843"/>
    </source>
</evidence>
<evidence type="ECO:0000256" key="14">
    <source>
        <dbReference type="ARBA" id="ARBA00023204"/>
    </source>
</evidence>
<comment type="similarity">
    <text evidence="4">Belongs to the DEF1 family.</text>
</comment>
<evidence type="ECO:0000256" key="1">
    <source>
        <dbReference type="ARBA" id="ARBA00004123"/>
    </source>
</evidence>
<evidence type="ECO:0000313" key="19">
    <source>
        <dbReference type="Proteomes" id="UP001215151"/>
    </source>
</evidence>
<keyword evidence="10" id="KW-0833">Ubl conjugation pathway</keyword>
<evidence type="ECO:0000256" key="6">
    <source>
        <dbReference type="ARBA" id="ARBA00022454"/>
    </source>
</evidence>
<evidence type="ECO:0000256" key="7">
    <source>
        <dbReference type="ARBA" id="ARBA00022490"/>
    </source>
</evidence>
<feature type="compositionally biased region" description="Pro residues" evidence="16">
    <location>
        <begin position="324"/>
        <end position="340"/>
    </location>
</feature>
<evidence type="ECO:0000256" key="16">
    <source>
        <dbReference type="SAM" id="MobiDB-lite"/>
    </source>
</evidence>
<feature type="region of interest" description="Disordered" evidence="16">
    <location>
        <begin position="61"/>
        <end position="144"/>
    </location>
</feature>
<evidence type="ECO:0000313" key="18">
    <source>
        <dbReference type="EMBL" id="KAJ8462112.1"/>
    </source>
</evidence>
<keyword evidence="15" id="KW-0539">Nucleus</keyword>
<evidence type="ECO:0000256" key="5">
    <source>
        <dbReference type="ARBA" id="ARBA00020536"/>
    </source>
</evidence>
<feature type="compositionally biased region" description="Pro residues" evidence="16">
    <location>
        <begin position="222"/>
        <end position="244"/>
    </location>
</feature>
<sequence>MYKSSNFRKSQPQQDSTSGKYAAQVKQLKEAFPTWSDLDLESLLVEVNGDAQVASLRILEGHAEQWGNVTRKKDKKSSTPTSSHPKDSSAGRERGDFRGGRGGRAARGGPGRGGARGVSARGGHQEVNGHRAKPSQSAEASKDASAGRYFLLPLRGEVILPPSTVQRPTLLPLLQSLLAPAPAHAPAPAQASAPAPAPAKGGSTPATSKLSWAQIARKPQEKPVPPPAPVSAPPPAAPSAPAPAPAQAQQSEPAPSTEPTESAPASTGWEEPTTVQAPTWDDEPRPSQPAEPIAPAEEPKPAQPEPTVEESVPESAPSVVSPPAQQPAPESPAALPPKPLTPSIQARSTPISHRTNPKFKTTDQPVVLPASFGSGVEKIGMQFGSLSLGGEDLDS</sequence>
<dbReference type="GO" id="GO:0005737">
    <property type="term" value="C:cytoplasm"/>
    <property type="evidence" value="ECO:0007669"/>
    <property type="project" value="UniProtKB-SubCell"/>
</dbReference>
<comment type="caution">
    <text evidence="18">The sequence shown here is derived from an EMBL/GenBank/DDBJ whole genome shotgun (WGS) entry which is preliminary data.</text>
</comment>
<evidence type="ECO:0000256" key="3">
    <source>
        <dbReference type="ARBA" id="ARBA00004574"/>
    </source>
</evidence>
<dbReference type="GO" id="GO:0043130">
    <property type="term" value="F:ubiquitin binding"/>
    <property type="evidence" value="ECO:0007669"/>
    <property type="project" value="InterPro"/>
</dbReference>
<dbReference type="EMBL" id="JAPEVG010000494">
    <property type="protein sequence ID" value="KAJ8462112.1"/>
    <property type="molecule type" value="Genomic_DNA"/>
</dbReference>
<name>A0AAD7TIS6_9APHY</name>
<keyword evidence="9" id="KW-0227">DNA damage</keyword>
<dbReference type="PANTHER" id="PTHR16308">
    <property type="entry name" value="UBIQUITIN ASSOCIATED PROTEIN 2-LIKE/LINGERER"/>
    <property type="match status" value="1"/>
</dbReference>
<evidence type="ECO:0000256" key="15">
    <source>
        <dbReference type="ARBA" id="ARBA00023242"/>
    </source>
</evidence>
<keyword evidence="14" id="KW-0234">DNA repair</keyword>
<evidence type="ECO:0000256" key="10">
    <source>
        <dbReference type="ARBA" id="ARBA00022786"/>
    </source>
</evidence>
<keyword evidence="7" id="KW-0963">Cytoplasm</keyword>
<dbReference type="InterPro" id="IPR041803">
    <property type="entry name" value="DEF1_CUE"/>
</dbReference>
<keyword evidence="6" id="KW-0158">Chromosome</keyword>
<dbReference type="GO" id="GO:0005634">
    <property type="term" value="C:nucleus"/>
    <property type="evidence" value="ECO:0007669"/>
    <property type="project" value="UniProtKB-SubCell"/>
</dbReference>
<evidence type="ECO:0000256" key="12">
    <source>
        <dbReference type="ARBA" id="ARBA00022895"/>
    </source>
</evidence>
<evidence type="ECO:0000256" key="8">
    <source>
        <dbReference type="ARBA" id="ARBA00022553"/>
    </source>
</evidence>
<dbReference type="GO" id="GO:0006281">
    <property type="term" value="P:DNA repair"/>
    <property type="evidence" value="ECO:0007669"/>
    <property type="project" value="UniProtKB-KW"/>
</dbReference>
<feature type="region of interest" description="Disordered" evidence="16">
    <location>
        <begin position="181"/>
        <end position="366"/>
    </location>
</feature>
<feature type="compositionally biased region" description="Basic and acidic residues" evidence="16">
    <location>
        <begin position="84"/>
        <end position="99"/>
    </location>
</feature>
<dbReference type="PANTHER" id="PTHR16308:SF13">
    <property type="entry name" value="PROTEIN LINGERER"/>
    <property type="match status" value="1"/>
</dbReference>
<feature type="compositionally biased region" description="Low complexity" evidence="16">
    <location>
        <begin position="181"/>
        <end position="194"/>
    </location>
</feature>